<gene>
    <name evidence="3" type="ORF">HBA54_13270</name>
</gene>
<evidence type="ECO:0000313" key="3">
    <source>
        <dbReference type="EMBL" id="NIA69566.1"/>
    </source>
</evidence>
<dbReference type="Pfam" id="PF07331">
    <property type="entry name" value="TctB"/>
    <property type="match status" value="1"/>
</dbReference>
<dbReference type="RefSeq" id="WP_167225293.1">
    <property type="nucleotide sequence ID" value="NZ_JAAQPH010000009.1"/>
</dbReference>
<protein>
    <submittedName>
        <fullName evidence="3">Tripartite tricarboxylate transporter TctB family protein</fullName>
    </submittedName>
</protein>
<sequence length="160" mass="16444">MISARVNSATVVGGALALFGATAIAASFGINPDPDGGWGARTFPLVGSGALLLLGLLEARKGLGAGAATTRQTTNSLPSVLALLLLSLAYVWVISKLGYLIGTGLAAPLALWLFSIRNPFGMVAAAIVCPAVYHAVFFIGLGVFPPLGEWFDLLDVIQGY</sequence>
<feature type="transmembrane region" description="Helical" evidence="1">
    <location>
        <begin position="77"/>
        <end position="93"/>
    </location>
</feature>
<keyword evidence="1" id="KW-0472">Membrane</keyword>
<feature type="transmembrane region" description="Helical" evidence="1">
    <location>
        <begin position="99"/>
        <end position="116"/>
    </location>
</feature>
<feature type="transmembrane region" description="Helical" evidence="1">
    <location>
        <begin position="41"/>
        <end position="57"/>
    </location>
</feature>
<keyword evidence="1" id="KW-1133">Transmembrane helix</keyword>
<organism evidence="3 4">
    <name type="scientific">Pelagibius litoralis</name>
    <dbReference type="NCBI Taxonomy" id="374515"/>
    <lineage>
        <taxon>Bacteria</taxon>
        <taxon>Pseudomonadati</taxon>
        <taxon>Pseudomonadota</taxon>
        <taxon>Alphaproteobacteria</taxon>
        <taxon>Rhodospirillales</taxon>
        <taxon>Rhodovibrionaceae</taxon>
        <taxon>Pelagibius</taxon>
    </lineage>
</organism>
<reference evidence="3" key="1">
    <citation type="submission" date="2020-03" db="EMBL/GenBank/DDBJ databases">
        <title>Genome of Pelagibius litoralis DSM 21314T.</title>
        <authorList>
            <person name="Wang G."/>
        </authorList>
    </citation>
    <scope>NUCLEOTIDE SEQUENCE</scope>
    <source>
        <strain evidence="3">DSM 21314</strain>
    </source>
</reference>
<dbReference type="InterPro" id="IPR009936">
    <property type="entry name" value="DUF1468"/>
</dbReference>
<feature type="domain" description="DUF1468" evidence="2">
    <location>
        <begin position="11"/>
        <end position="144"/>
    </location>
</feature>
<evidence type="ECO:0000256" key="1">
    <source>
        <dbReference type="SAM" id="Phobius"/>
    </source>
</evidence>
<accession>A0A967EY42</accession>
<comment type="caution">
    <text evidence="3">The sequence shown here is derived from an EMBL/GenBank/DDBJ whole genome shotgun (WGS) entry which is preliminary data.</text>
</comment>
<evidence type="ECO:0000313" key="4">
    <source>
        <dbReference type="Proteomes" id="UP000761264"/>
    </source>
</evidence>
<evidence type="ECO:0000259" key="2">
    <source>
        <dbReference type="Pfam" id="PF07331"/>
    </source>
</evidence>
<feature type="transmembrane region" description="Helical" evidence="1">
    <location>
        <begin position="123"/>
        <end position="144"/>
    </location>
</feature>
<name>A0A967EY42_9PROT</name>
<proteinExistence type="predicted"/>
<dbReference type="AlphaFoldDB" id="A0A967EY42"/>
<keyword evidence="4" id="KW-1185">Reference proteome</keyword>
<dbReference type="EMBL" id="JAAQPH010000009">
    <property type="protein sequence ID" value="NIA69566.1"/>
    <property type="molecule type" value="Genomic_DNA"/>
</dbReference>
<dbReference type="Proteomes" id="UP000761264">
    <property type="component" value="Unassembled WGS sequence"/>
</dbReference>
<keyword evidence="1" id="KW-0812">Transmembrane</keyword>